<name>A0AAV4DSG7_9GAST</name>
<comment type="caution">
    <text evidence="1">The sequence shown here is derived from an EMBL/GenBank/DDBJ whole genome shotgun (WGS) entry which is preliminary data.</text>
</comment>
<reference evidence="1 2" key="1">
    <citation type="journal article" date="2021" name="Elife">
        <title>Chloroplast acquisition without the gene transfer in kleptoplastic sea slugs, Plakobranchus ocellatus.</title>
        <authorList>
            <person name="Maeda T."/>
            <person name="Takahashi S."/>
            <person name="Yoshida T."/>
            <person name="Shimamura S."/>
            <person name="Takaki Y."/>
            <person name="Nagai Y."/>
            <person name="Toyoda A."/>
            <person name="Suzuki Y."/>
            <person name="Arimoto A."/>
            <person name="Ishii H."/>
            <person name="Satoh N."/>
            <person name="Nishiyama T."/>
            <person name="Hasebe M."/>
            <person name="Maruyama T."/>
            <person name="Minagawa J."/>
            <person name="Obokata J."/>
            <person name="Shigenobu S."/>
        </authorList>
    </citation>
    <scope>NUCLEOTIDE SEQUENCE [LARGE SCALE GENOMIC DNA]</scope>
</reference>
<organism evidence="1 2">
    <name type="scientific">Plakobranchus ocellatus</name>
    <dbReference type="NCBI Taxonomy" id="259542"/>
    <lineage>
        <taxon>Eukaryota</taxon>
        <taxon>Metazoa</taxon>
        <taxon>Spiralia</taxon>
        <taxon>Lophotrochozoa</taxon>
        <taxon>Mollusca</taxon>
        <taxon>Gastropoda</taxon>
        <taxon>Heterobranchia</taxon>
        <taxon>Euthyneura</taxon>
        <taxon>Panpulmonata</taxon>
        <taxon>Sacoglossa</taxon>
        <taxon>Placobranchoidea</taxon>
        <taxon>Plakobranchidae</taxon>
        <taxon>Plakobranchus</taxon>
    </lineage>
</organism>
<protein>
    <submittedName>
        <fullName evidence="1">Uncharacterized protein</fullName>
    </submittedName>
</protein>
<dbReference type="Proteomes" id="UP000735302">
    <property type="component" value="Unassembled WGS sequence"/>
</dbReference>
<dbReference type="EMBL" id="BLXT01008249">
    <property type="protein sequence ID" value="GFO47031.1"/>
    <property type="molecule type" value="Genomic_DNA"/>
</dbReference>
<keyword evidence="2" id="KW-1185">Reference proteome</keyword>
<evidence type="ECO:0000313" key="1">
    <source>
        <dbReference type="EMBL" id="GFO47031.1"/>
    </source>
</evidence>
<sequence length="82" mass="9513">MFRQTCQSPSVDEGSGIAEIAIFDFKVKIRDLSRNMYTRRKSWGIQLKEKNSTLLNDVTSPMTANKIYLYPGKPRSLERNDR</sequence>
<proteinExistence type="predicted"/>
<evidence type="ECO:0000313" key="2">
    <source>
        <dbReference type="Proteomes" id="UP000735302"/>
    </source>
</evidence>
<accession>A0AAV4DSG7</accession>
<dbReference type="AlphaFoldDB" id="A0AAV4DSG7"/>
<gene>
    <name evidence="1" type="ORF">PoB_007353600</name>
</gene>